<sequence length="49" mass="5334">MRALWRGHAALSASHDHVHEASSREALRPDFTTGGREMSPGICACVRCV</sequence>
<name>Q728Y7_NITV2</name>
<dbReference type="Proteomes" id="UP000002194">
    <property type="component" value="Chromosome"/>
</dbReference>
<gene>
    <name evidence="2" type="ordered locus">DVU_2465</name>
</gene>
<dbReference type="PaxDb" id="882-DVU_2465"/>
<accession>Q728Y7</accession>
<dbReference type="HOGENOM" id="CLU_3134957_0_0_7"/>
<reference evidence="2 3" key="1">
    <citation type="journal article" date="2004" name="Nat. Biotechnol.">
        <title>The genome sequence of the anaerobic, sulfate-reducing bacterium Desulfovibrio vulgaris Hildenborough.</title>
        <authorList>
            <person name="Heidelberg J.F."/>
            <person name="Seshadri R."/>
            <person name="Haveman S.A."/>
            <person name="Hemme C.L."/>
            <person name="Paulsen I.T."/>
            <person name="Kolonay J.F."/>
            <person name="Eisen J.A."/>
            <person name="Ward N."/>
            <person name="Methe B."/>
            <person name="Brinkac L.M."/>
            <person name="Daugherty S.C."/>
            <person name="Deboy R.T."/>
            <person name="Dodson R.J."/>
            <person name="Durkin A.S."/>
            <person name="Madupu R."/>
            <person name="Nelson W.C."/>
            <person name="Sullivan S.A."/>
            <person name="Fouts D."/>
            <person name="Haft D.H."/>
            <person name="Selengut J."/>
            <person name="Peterson J.D."/>
            <person name="Davidsen T.M."/>
            <person name="Zafar N."/>
            <person name="Zhou L."/>
            <person name="Radune D."/>
            <person name="Dimitrov G."/>
            <person name="Hance M."/>
            <person name="Tran K."/>
            <person name="Khouri H."/>
            <person name="Gill J."/>
            <person name="Utterback T.R."/>
            <person name="Feldblyum T.V."/>
            <person name="Wall J.D."/>
            <person name="Voordouw G."/>
            <person name="Fraser C.M."/>
        </authorList>
    </citation>
    <scope>NUCLEOTIDE SEQUENCE [LARGE SCALE GENOMIC DNA]</scope>
    <source>
        <strain evidence="3">ATCC 29579 / DSM 644 / NCIMB 8303 / VKM B-1760 / Hildenborough</strain>
    </source>
</reference>
<dbReference type="AlphaFoldDB" id="Q728Y7"/>
<protein>
    <submittedName>
        <fullName evidence="2">Uncharacterized protein</fullName>
    </submittedName>
</protein>
<dbReference type="EnsemblBacteria" id="AAS96937">
    <property type="protein sequence ID" value="AAS96937"/>
    <property type="gene ID" value="DVU_2465"/>
</dbReference>
<organism evidence="2 3">
    <name type="scientific">Nitratidesulfovibrio vulgaris (strain ATCC 29579 / DSM 644 / CCUG 34227 / NCIMB 8303 / VKM B-1760 / Hildenborough)</name>
    <name type="common">Desulfovibrio vulgaris</name>
    <dbReference type="NCBI Taxonomy" id="882"/>
    <lineage>
        <taxon>Bacteria</taxon>
        <taxon>Pseudomonadati</taxon>
        <taxon>Thermodesulfobacteriota</taxon>
        <taxon>Desulfovibrionia</taxon>
        <taxon>Desulfovibrionales</taxon>
        <taxon>Desulfovibrionaceae</taxon>
        <taxon>Nitratidesulfovibrio</taxon>
    </lineage>
</organism>
<evidence type="ECO:0000313" key="3">
    <source>
        <dbReference type="Proteomes" id="UP000002194"/>
    </source>
</evidence>
<evidence type="ECO:0000256" key="1">
    <source>
        <dbReference type="SAM" id="MobiDB-lite"/>
    </source>
</evidence>
<keyword evidence="3" id="KW-1185">Reference proteome</keyword>
<dbReference type="EMBL" id="AE017285">
    <property type="protein sequence ID" value="AAS96937.1"/>
    <property type="molecule type" value="Genomic_DNA"/>
</dbReference>
<feature type="compositionally biased region" description="Basic and acidic residues" evidence="1">
    <location>
        <begin position="14"/>
        <end position="24"/>
    </location>
</feature>
<dbReference type="KEGG" id="dvu:DVU_2465"/>
<proteinExistence type="predicted"/>
<evidence type="ECO:0000313" key="2">
    <source>
        <dbReference type="EMBL" id="AAS96937.1"/>
    </source>
</evidence>
<feature type="region of interest" description="Disordered" evidence="1">
    <location>
        <begin position="1"/>
        <end position="24"/>
    </location>
</feature>